<dbReference type="GO" id="GO:0004818">
    <property type="term" value="F:glutamate-tRNA ligase activity"/>
    <property type="evidence" value="ECO:0007669"/>
    <property type="project" value="UniProtKB-UniRule"/>
</dbReference>
<dbReference type="InterPro" id="IPR014729">
    <property type="entry name" value="Rossmann-like_a/b/a_fold"/>
</dbReference>
<evidence type="ECO:0000256" key="9">
    <source>
        <dbReference type="ARBA" id="ARBA00023146"/>
    </source>
</evidence>
<evidence type="ECO:0000256" key="3">
    <source>
        <dbReference type="ARBA" id="ARBA00011245"/>
    </source>
</evidence>
<feature type="binding site" evidence="10">
    <location>
        <position position="239"/>
    </location>
    <ligand>
        <name>ATP</name>
        <dbReference type="ChEBI" id="CHEBI:30616"/>
    </ligand>
</feature>
<keyword evidence="4 10" id="KW-0963">Cytoplasm</keyword>
<dbReference type="InterPro" id="IPR049940">
    <property type="entry name" value="GluQ/Sye"/>
</dbReference>
<comment type="caution">
    <text evidence="14">The sequence shown here is derived from an EMBL/GenBank/DDBJ whole genome shotgun (WGS) entry which is preliminary data.</text>
</comment>
<dbReference type="FunFam" id="3.40.50.620:FF:000007">
    <property type="entry name" value="Glutamate--tRNA ligase"/>
    <property type="match status" value="1"/>
</dbReference>
<feature type="domain" description="Glutamyl/glutaminyl-tRNA synthetase class Ib catalytic" evidence="12">
    <location>
        <begin position="3"/>
        <end position="304"/>
    </location>
</feature>
<evidence type="ECO:0000256" key="6">
    <source>
        <dbReference type="ARBA" id="ARBA00022741"/>
    </source>
</evidence>
<reference evidence="14" key="1">
    <citation type="journal article" date="2020" name="mSystems">
        <title>Genome- and Community-Level Interaction Insights into Carbon Utilization and Element Cycling Functions of Hydrothermarchaeota in Hydrothermal Sediment.</title>
        <authorList>
            <person name="Zhou Z."/>
            <person name="Liu Y."/>
            <person name="Xu W."/>
            <person name="Pan J."/>
            <person name="Luo Z.H."/>
            <person name="Li M."/>
        </authorList>
    </citation>
    <scope>NUCLEOTIDE SEQUENCE [LARGE SCALE GENOMIC DNA]</scope>
    <source>
        <strain evidence="14">SpSt-767</strain>
    </source>
</reference>
<dbReference type="GO" id="GO:0000049">
    <property type="term" value="F:tRNA binding"/>
    <property type="evidence" value="ECO:0007669"/>
    <property type="project" value="InterPro"/>
</dbReference>
<dbReference type="InterPro" id="IPR020058">
    <property type="entry name" value="Glu/Gln-tRNA-synth_Ib_cat-dom"/>
</dbReference>
<evidence type="ECO:0000256" key="10">
    <source>
        <dbReference type="HAMAP-Rule" id="MF_00022"/>
    </source>
</evidence>
<feature type="binding site" evidence="10">
    <location>
        <position position="126"/>
    </location>
    <ligand>
        <name>Zn(2+)</name>
        <dbReference type="ChEBI" id="CHEBI:29105"/>
    </ligand>
</feature>
<evidence type="ECO:0000256" key="7">
    <source>
        <dbReference type="ARBA" id="ARBA00022840"/>
    </source>
</evidence>
<dbReference type="NCBIfam" id="TIGR00464">
    <property type="entry name" value="gltX_bact"/>
    <property type="match status" value="1"/>
</dbReference>
<comment type="function">
    <text evidence="10">Catalyzes the attachment of glutamate to tRNA(Glu) in a two-step reaction: glutamate is first activated by ATP to form Glu-AMP and then transferred to the acceptor end of tRNA(Glu).</text>
</comment>
<feature type="binding site" evidence="10">
    <location>
        <position position="128"/>
    </location>
    <ligand>
        <name>Zn(2+)</name>
        <dbReference type="ChEBI" id="CHEBI:29105"/>
    </ligand>
</feature>
<keyword evidence="6 10" id="KW-0547">Nucleotide-binding</keyword>
<comment type="similarity">
    <text evidence="2 10">Belongs to the class-I aminoacyl-tRNA synthetase family. Glutamate--tRNA ligase type 1 subfamily.</text>
</comment>
<dbReference type="InterPro" id="IPR020752">
    <property type="entry name" value="Glu-tRNA-synth_I_codon-bd_sub1"/>
</dbReference>
<keyword evidence="8 10" id="KW-0648">Protein biosynthesis</keyword>
<dbReference type="InterPro" id="IPR045462">
    <property type="entry name" value="aa-tRNA-synth_I_cd-bd"/>
</dbReference>
<evidence type="ECO:0000256" key="4">
    <source>
        <dbReference type="ARBA" id="ARBA00022490"/>
    </source>
</evidence>
<feature type="binding site" evidence="10">
    <location>
        <position position="99"/>
    </location>
    <ligand>
        <name>Zn(2+)</name>
        <dbReference type="ChEBI" id="CHEBI:29105"/>
    </ligand>
</feature>
<keyword evidence="7 10" id="KW-0067">ATP-binding</keyword>
<sequence>MTQVRTRFSPSPTGALHLGGAHTALFNWLFARHHGGVFILRIEDTDQERSKEHFVDENMESLRWMGLDWDEGPFFQSERLDIYNDFVNRLLAAGHAYYCDCDPEDLEERRKKALAKGEKPRYDGRCRDRGLPAGPRTAVRFKTPQTGTTHWEDQIKGHIAFENQELDDLVIRRADGIPTYNLAVVVDDITMNVTHIIRGDDHISNTPRQILIYQALGAPTPLFGHMPLMLGKDRTKLSKRHGAMPVLAYRDRGILPHTLNNYLARLGWSHGDQEIFSKEELIRYFSLEHVGKAPGVHDDEKLLWLNSHYLKTSDDHELAGLLPPFLAALGITAPDPDYLAKVAATLKTRSKTLVEMAEAARFYFQDPRPYEAKGAQKFLTTETAPIINKAMEAIGNLRELNEETLSGMLKSLAEEFGVKMVAAAQPLRVALTGRTASPSLTDVIALLGKEESNRRLAWALEYIAQGKEAVETAPR</sequence>
<protein>
    <recommendedName>
        <fullName evidence="10">Glutamate--tRNA ligase</fullName>
        <ecNumber evidence="10">6.1.1.17</ecNumber>
    </recommendedName>
    <alternativeName>
        <fullName evidence="10">Glutamyl-tRNA synthetase</fullName>
        <shortName evidence="10">GluRS</shortName>
    </alternativeName>
</protein>
<dbReference type="PRINTS" id="PR00987">
    <property type="entry name" value="TRNASYNTHGLU"/>
</dbReference>
<keyword evidence="10" id="KW-0862">Zinc</keyword>
<evidence type="ECO:0000256" key="5">
    <source>
        <dbReference type="ARBA" id="ARBA00022598"/>
    </source>
</evidence>
<feature type="short sequence motif" description="'HIGH' region" evidence="10">
    <location>
        <begin position="10"/>
        <end position="20"/>
    </location>
</feature>
<dbReference type="InterPro" id="IPR004527">
    <property type="entry name" value="Glu-tRNA-ligase_bac/mito"/>
</dbReference>
<dbReference type="InterPro" id="IPR008925">
    <property type="entry name" value="aa_tRNA-synth_I_cd-bd_sf"/>
</dbReference>
<dbReference type="HAMAP" id="MF_00022">
    <property type="entry name" value="Glu_tRNA_synth_type1"/>
    <property type="match status" value="1"/>
</dbReference>
<dbReference type="GO" id="GO:0008270">
    <property type="term" value="F:zinc ion binding"/>
    <property type="evidence" value="ECO:0007669"/>
    <property type="project" value="UniProtKB-UniRule"/>
</dbReference>
<gene>
    <name evidence="10" type="primary">gltX</name>
    <name evidence="14" type="ORF">ENV52_09530</name>
</gene>
<dbReference type="CDD" id="cd00808">
    <property type="entry name" value="GluRS_core"/>
    <property type="match status" value="1"/>
</dbReference>
<name>A0A7V6DQ77_9BACT</name>
<comment type="subcellular location">
    <subcellularLocation>
        <location evidence="1 10">Cytoplasm</location>
    </subcellularLocation>
</comment>
<keyword evidence="10" id="KW-0479">Metal-binding</keyword>
<dbReference type="GO" id="GO:0006424">
    <property type="term" value="P:glutamyl-tRNA aminoacylation"/>
    <property type="evidence" value="ECO:0007669"/>
    <property type="project" value="UniProtKB-UniRule"/>
</dbReference>
<feature type="domain" description="Aminoacyl-tRNA synthetase class I anticodon-binding" evidence="13">
    <location>
        <begin position="317"/>
        <end position="458"/>
    </location>
</feature>
<dbReference type="EC" id="6.1.1.17" evidence="10"/>
<feature type="compositionally biased region" description="Basic and acidic residues" evidence="11">
    <location>
        <begin position="118"/>
        <end position="130"/>
    </location>
</feature>
<feature type="binding site" evidence="10">
    <location>
        <position position="101"/>
    </location>
    <ligand>
        <name>Zn(2+)</name>
        <dbReference type="ChEBI" id="CHEBI:29105"/>
    </ligand>
</feature>
<dbReference type="InterPro" id="IPR020751">
    <property type="entry name" value="aa-tRNA-synth_I_codon-bd_sub2"/>
</dbReference>
<dbReference type="InterPro" id="IPR033910">
    <property type="entry name" value="GluRS_core"/>
</dbReference>
<accession>A0A7V6DQ77</accession>
<evidence type="ECO:0000259" key="13">
    <source>
        <dbReference type="Pfam" id="PF19269"/>
    </source>
</evidence>
<dbReference type="PANTHER" id="PTHR43311:SF2">
    <property type="entry name" value="GLUTAMATE--TRNA LIGASE, MITOCHONDRIAL-RELATED"/>
    <property type="match status" value="1"/>
</dbReference>
<dbReference type="InterPro" id="IPR000924">
    <property type="entry name" value="Glu/Gln-tRNA-synth"/>
</dbReference>
<comment type="catalytic activity">
    <reaction evidence="10">
        <text>tRNA(Glu) + L-glutamate + ATP = L-glutamyl-tRNA(Glu) + AMP + diphosphate</text>
        <dbReference type="Rhea" id="RHEA:23540"/>
        <dbReference type="Rhea" id="RHEA-COMP:9663"/>
        <dbReference type="Rhea" id="RHEA-COMP:9680"/>
        <dbReference type="ChEBI" id="CHEBI:29985"/>
        <dbReference type="ChEBI" id="CHEBI:30616"/>
        <dbReference type="ChEBI" id="CHEBI:33019"/>
        <dbReference type="ChEBI" id="CHEBI:78442"/>
        <dbReference type="ChEBI" id="CHEBI:78520"/>
        <dbReference type="ChEBI" id="CHEBI:456215"/>
        <dbReference type="EC" id="6.1.1.17"/>
    </reaction>
</comment>
<evidence type="ECO:0000259" key="12">
    <source>
        <dbReference type="Pfam" id="PF00749"/>
    </source>
</evidence>
<dbReference type="Pfam" id="PF19269">
    <property type="entry name" value="Anticodon_2"/>
    <property type="match status" value="1"/>
</dbReference>
<dbReference type="Gene3D" id="3.40.50.620">
    <property type="entry name" value="HUPs"/>
    <property type="match status" value="1"/>
</dbReference>
<dbReference type="InterPro" id="IPR001412">
    <property type="entry name" value="aa-tRNA-synth_I_CS"/>
</dbReference>
<dbReference type="Gene3D" id="1.10.10.350">
    <property type="match status" value="1"/>
</dbReference>
<dbReference type="PROSITE" id="PS00178">
    <property type="entry name" value="AA_TRNA_LIGASE_I"/>
    <property type="match status" value="1"/>
</dbReference>
<evidence type="ECO:0000313" key="14">
    <source>
        <dbReference type="EMBL" id="HHS29924.1"/>
    </source>
</evidence>
<comment type="cofactor">
    <cofactor evidence="10">
        <name>Zn(2+)</name>
        <dbReference type="ChEBI" id="CHEBI:29105"/>
    </cofactor>
    <text evidence="10">Binds 1 zinc ion per subunit.</text>
</comment>
<organism evidence="14">
    <name type="scientific">Desulfobacca acetoxidans</name>
    <dbReference type="NCBI Taxonomy" id="60893"/>
    <lineage>
        <taxon>Bacteria</taxon>
        <taxon>Pseudomonadati</taxon>
        <taxon>Thermodesulfobacteriota</taxon>
        <taxon>Desulfobaccia</taxon>
        <taxon>Desulfobaccales</taxon>
        <taxon>Desulfobaccaceae</taxon>
        <taxon>Desulfobacca</taxon>
    </lineage>
</organism>
<dbReference type="PANTHER" id="PTHR43311">
    <property type="entry name" value="GLUTAMATE--TRNA LIGASE"/>
    <property type="match status" value="1"/>
</dbReference>
<dbReference type="Pfam" id="PF00749">
    <property type="entry name" value="tRNA-synt_1c"/>
    <property type="match status" value="1"/>
</dbReference>
<evidence type="ECO:0000256" key="1">
    <source>
        <dbReference type="ARBA" id="ARBA00004496"/>
    </source>
</evidence>
<dbReference type="SUPFAM" id="SSF48163">
    <property type="entry name" value="An anticodon-binding domain of class I aminoacyl-tRNA synthetases"/>
    <property type="match status" value="1"/>
</dbReference>
<dbReference type="EMBL" id="DTGR01000151">
    <property type="protein sequence ID" value="HHS29924.1"/>
    <property type="molecule type" value="Genomic_DNA"/>
</dbReference>
<feature type="short sequence motif" description="'KMSKS' region" evidence="10">
    <location>
        <begin position="236"/>
        <end position="240"/>
    </location>
</feature>
<dbReference type="AlphaFoldDB" id="A0A7V6DQ77"/>
<evidence type="ECO:0000256" key="11">
    <source>
        <dbReference type="SAM" id="MobiDB-lite"/>
    </source>
</evidence>
<dbReference type="SUPFAM" id="SSF52374">
    <property type="entry name" value="Nucleotidylyl transferase"/>
    <property type="match status" value="1"/>
</dbReference>
<keyword evidence="9 10" id="KW-0030">Aminoacyl-tRNA synthetase</keyword>
<feature type="region of interest" description="Disordered" evidence="11">
    <location>
        <begin position="118"/>
        <end position="138"/>
    </location>
</feature>
<dbReference type="GO" id="GO:0005829">
    <property type="term" value="C:cytosol"/>
    <property type="evidence" value="ECO:0007669"/>
    <property type="project" value="TreeGrafter"/>
</dbReference>
<keyword evidence="5 10" id="KW-0436">Ligase</keyword>
<dbReference type="Gene3D" id="1.10.8.70">
    <property type="entry name" value="Glutamate-tRNA synthetase, class I, anticodon-binding domain 1"/>
    <property type="match status" value="1"/>
</dbReference>
<evidence type="ECO:0000256" key="2">
    <source>
        <dbReference type="ARBA" id="ARBA00007894"/>
    </source>
</evidence>
<proteinExistence type="inferred from homology"/>
<evidence type="ECO:0000256" key="8">
    <source>
        <dbReference type="ARBA" id="ARBA00022917"/>
    </source>
</evidence>
<comment type="subunit">
    <text evidence="3 10">Monomer.</text>
</comment>
<dbReference type="GO" id="GO:0005524">
    <property type="term" value="F:ATP binding"/>
    <property type="evidence" value="ECO:0007669"/>
    <property type="project" value="UniProtKB-UniRule"/>
</dbReference>